<dbReference type="EMBL" id="NIDF01000005">
    <property type="protein sequence ID" value="TYJ58434.1"/>
    <property type="molecule type" value="Genomic_DNA"/>
</dbReference>
<sequence>MLDTAFNPDPPDADNDPSDLTRDGDFFYKFTTGGDYPPAPSDPFLPDEDLLSFSLSVDYPSSQTDLAQGLAPPNASPPSRPGVTLNDDVIREITGELACDLNQKETAVLLRLNRDFHARFTKKVYGHFDLDFTLSKSFFGKLFPESLDDFLVRAYTKIDLVSPPGTRTDLAPLYCPMRDEYVGEVFSWLDDLGNRFRNLHDHTEALVIRDVESLKYIAVFLVTTLHLLKGAPFPAHHTIAFEKRVFPNLGWVVYPRPFAADYQRLHPDKKEDDDPYDVEDLTTPRKTTSPITCALHLASRCLFSPHRCVHPLHPEEYPFATADLVLYDPTYDTGYLPTTHHLVIHNIDLSNLRCNFIVEHLEFYLIGISQHQYDQMTGHDDDTGEQESWEEVERRWHENEIESWLGGFFHDSHHIYDGFLSVERSLGRVKLIEFNNTNADIDECFSN</sequence>
<feature type="region of interest" description="Disordered" evidence="1">
    <location>
        <begin position="1"/>
        <end position="24"/>
    </location>
</feature>
<organism evidence="2 3">
    <name type="scientific">Cryptococcus floricola</name>
    <dbReference type="NCBI Taxonomy" id="2591691"/>
    <lineage>
        <taxon>Eukaryota</taxon>
        <taxon>Fungi</taxon>
        <taxon>Dikarya</taxon>
        <taxon>Basidiomycota</taxon>
        <taxon>Agaricomycotina</taxon>
        <taxon>Tremellomycetes</taxon>
        <taxon>Tremellales</taxon>
        <taxon>Cryptococcaceae</taxon>
        <taxon>Cryptococcus</taxon>
    </lineage>
</organism>
<name>A0A5D3B6K0_9TREE</name>
<protein>
    <submittedName>
        <fullName evidence="2">Uncharacterized protein</fullName>
    </submittedName>
</protein>
<dbReference type="Proteomes" id="UP000322245">
    <property type="component" value="Unassembled WGS sequence"/>
</dbReference>
<gene>
    <name evidence="2" type="ORF">B9479_000980</name>
</gene>
<comment type="caution">
    <text evidence="2">The sequence shown here is derived from an EMBL/GenBank/DDBJ whole genome shotgun (WGS) entry which is preliminary data.</text>
</comment>
<accession>A0A5D3B6K0</accession>
<proteinExistence type="predicted"/>
<reference evidence="2 3" key="1">
    <citation type="submission" date="2017-05" db="EMBL/GenBank/DDBJ databases">
        <title>The Genome Sequence of Tsuchiyaea wingfieldii DSM 27421.</title>
        <authorList>
            <person name="Cuomo C."/>
            <person name="Passer A."/>
            <person name="Billmyre B."/>
            <person name="Heitman J."/>
        </authorList>
    </citation>
    <scope>NUCLEOTIDE SEQUENCE [LARGE SCALE GENOMIC DNA]</scope>
    <source>
        <strain evidence="2 3">DSM 27421</strain>
    </source>
</reference>
<evidence type="ECO:0000256" key="1">
    <source>
        <dbReference type="SAM" id="MobiDB-lite"/>
    </source>
</evidence>
<evidence type="ECO:0000313" key="2">
    <source>
        <dbReference type="EMBL" id="TYJ58434.1"/>
    </source>
</evidence>
<keyword evidence="3" id="KW-1185">Reference proteome</keyword>
<dbReference type="AlphaFoldDB" id="A0A5D3B6K0"/>
<evidence type="ECO:0000313" key="3">
    <source>
        <dbReference type="Proteomes" id="UP000322245"/>
    </source>
</evidence>